<accession>A0A1R0H5X2</accession>
<evidence type="ECO:0000313" key="1">
    <source>
        <dbReference type="EMBL" id="OLY84484.1"/>
    </source>
</evidence>
<dbReference type="Proteomes" id="UP000187455">
    <property type="component" value="Unassembled WGS sequence"/>
</dbReference>
<reference evidence="1 2" key="1">
    <citation type="journal article" date="2016" name="Mol. Biol. Evol.">
        <title>Genome-Wide Survey of Gut Fungi (Harpellales) Reveals the First Horizontally Transferred Ubiquitin Gene from a Mosquito Host.</title>
        <authorList>
            <person name="Wang Y."/>
            <person name="White M.M."/>
            <person name="Kvist S."/>
            <person name="Moncalvo J.M."/>
        </authorList>
    </citation>
    <scope>NUCLEOTIDE SEQUENCE [LARGE SCALE GENOMIC DNA]</scope>
    <source>
        <strain evidence="1 2">ALG-7-W6</strain>
    </source>
</reference>
<sequence>MEETKEMCNSISQSIYSKISELGFNINDEKSYTSPSHPITHLGIVINTREMALNTPVTKEQEIIEAELMEVDINSEENCYAEPIVL</sequence>
<protein>
    <recommendedName>
        <fullName evidence="3">Reverse transcriptase domain-containing protein</fullName>
    </recommendedName>
</protein>
<dbReference type="EMBL" id="LSSL01000478">
    <property type="protein sequence ID" value="OLY84484.1"/>
    <property type="molecule type" value="Genomic_DNA"/>
</dbReference>
<organism evidence="1 2">
    <name type="scientific">Smittium mucronatum</name>
    <dbReference type="NCBI Taxonomy" id="133383"/>
    <lineage>
        <taxon>Eukaryota</taxon>
        <taxon>Fungi</taxon>
        <taxon>Fungi incertae sedis</taxon>
        <taxon>Zoopagomycota</taxon>
        <taxon>Kickxellomycotina</taxon>
        <taxon>Harpellomycetes</taxon>
        <taxon>Harpellales</taxon>
        <taxon>Legeriomycetaceae</taxon>
        <taxon>Smittium</taxon>
    </lineage>
</organism>
<proteinExistence type="predicted"/>
<evidence type="ECO:0000313" key="2">
    <source>
        <dbReference type="Proteomes" id="UP000187455"/>
    </source>
</evidence>
<keyword evidence="2" id="KW-1185">Reference proteome</keyword>
<evidence type="ECO:0008006" key="3">
    <source>
        <dbReference type="Google" id="ProtNLM"/>
    </source>
</evidence>
<name>A0A1R0H5X2_9FUNG</name>
<dbReference type="OrthoDB" id="10558176at2759"/>
<gene>
    <name evidence="1" type="ORF">AYI68_g1353</name>
</gene>
<comment type="caution">
    <text evidence="1">The sequence shown here is derived from an EMBL/GenBank/DDBJ whole genome shotgun (WGS) entry which is preliminary data.</text>
</comment>
<dbReference type="AlphaFoldDB" id="A0A1R0H5X2"/>